<evidence type="ECO:0000256" key="6">
    <source>
        <dbReference type="SAM" id="MobiDB-lite"/>
    </source>
</evidence>
<dbReference type="GO" id="GO:0005634">
    <property type="term" value="C:nucleus"/>
    <property type="evidence" value="ECO:0007669"/>
    <property type="project" value="UniProtKB-SubCell"/>
</dbReference>
<keyword evidence="10" id="KW-1185">Reference proteome</keyword>
<evidence type="ECO:0000256" key="4">
    <source>
        <dbReference type="ARBA" id="ARBA00023163"/>
    </source>
</evidence>
<evidence type="ECO:0000259" key="8">
    <source>
        <dbReference type="SMART" id="SM00906"/>
    </source>
</evidence>
<evidence type="ECO:0000256" key="1">
    <source>
        <dbReference type="ARBA" id="ARBA00004123"/>
    </source>
</evidence>
<keyword evidence="5" id="KW-0539">Nucleus</keyword>
<evidence type="ECO:0000256" key="7">
    <source>
        <dbReference type="SAM" id="Phobius"/>
    </source>
</evidence>
<proteinExistence type="predicted"/>
<evidence type="ECO:0000313" key="9">
    <source>
        <dbReference type="EMBL" id="CAH0057926.1"/>
    </source>
</evidence>
<gene>
    <name evidence="9" type="ORF">CSOL1703_00008403</name>
</gene>
<feature type="compositionally biased region" description="Low complexity" evidence="6">
    <location>
        <begin position="1"/>
        <end position="10"/>
    </location>
</feature>
<dbReference type="GO" id="GO:0045944">
    <property type="term" value="P:positive regulation of transcription by RNA polymerase II"/>
    <property type="evidence" value="ECO:0007669"/>
    <property type="project" value="TreeGrafter"/>
</dbReference>
<dbReference type="Proteomes" id="UP000775872">
    <property type="component" value="Unassembled WGS sequence"/>
</dbReference>
<evidence type="ECO:0000256" key="2">
    <source>
        <dbReference type="ARBA" id="ARBA00023015"/>
    </source>
</evidence>
<dbReference type="GO" id="GO:0043565">
    <property type="term" value="F:sequence-specific DNA binding"/>
    <property type="evidence" value="ECO:0007669"/>
    <property type="project" value="TreeGrafter"/>
</dbReference>
<feature type="domain" description="Xylanolytic transcriptional activator regulatory" evidence="8">
    <location>
        <begin position="338"/>
        <end position="410"/>
    </location>
</feature>
<feature type="region of interest" description="Disordered" evidence="6">
    <location>
        <begin position="1"/>
        <end position="33"/>
    </location>
</feature>
<dbReference type="PANTHER" id="PTHR47540">
    <property type="entry name" value="THIAMINE REPRESSIBLE GENES REGULATORY PROTEIN THI5"/>
    <property type="match status" value="1"/>
</dbReference>
<reference evidence="9 10" key="2">
    <citation type="submission" date="2021-10" db="EMBL/GenBank/DDBJ databases">
        <authorList>
            <person name="Piombo E."/>
        </authorList>
    </citation>
    <scope>NUCLEOTIDE SEQUENCE [LARGE SCALE GENOMIC DNA]</scope>
</reference>
<dbReference type="EMBL" id="CABFOC020000082">
    <property type="protein sequence ID" value="CAH0057926.1"/>
    <property type="molecule type" value="Genomic_DNA"/>
</dbReference>
<dbReference type="OrthoDB" id="2579025at2759"/>
<protein>
    <recommendedName>
        <fullName evidence="8">Xylanolytic transcriptional activator regulatory domain-containing protein</fullName>
    </recommendedName>
</protein>
<keyword evidence="7" id="KW-0812">Transmembrane</keyword>
<keyword evidence="3" id="KW-0238">DNA-binding</keyword>
<keyword evidence="7" id="KW-1133">Transmembrane helix</keyword>
<dbReference type="CDD" id="cd12148">
    <property type="entry name" value="fungal_TF_MHR"/>
    <property type="match status" value="1"/>
</dbReference>
<organism evidence="9 10">
    <name type="scientific">Clonostachys solani</name>
    <dbReference type="NCBI Taxonomy" id="160281"/>
    <lineage>
        <taxon>Eukaryota</taxon>
        <taxon>Fungi</taxon>
        <taxon>Dikarya</taxon>
        <taxon>Ascomycota</taxon>
        <taxon>Pezizomycotina</taxon>
        <taxon>Sordariomycetes</taxon>
        <taxon>Hypocreomycetidae</taxon>
        <taxon>Hypocreales</taxon>
        <taxon>Bionectriaceae</taxon>
        <taxon>Clonostachys</taxon>
    </lineage>
</organism>
<dbReference type="InterPro" id="IPR051711">
    <property type="entry name" value="Stress_Response_Reg"/>
</dbReference>
<dbReference type="SMART" id="SM00906">
    <property type="entry name" value="Fungal_trans"/>
    <property type="match status" value="1"/>
</dbReference>
<dbReference type="Pfam" id="PF04082">
    <property type="entry name" value="Fungal_trans"/>
    <property type="match status" value="1"/>
</dbReference>
<sequence>MAATATTTEASSGPGGDASPRTREAGPVELATDSENALLREKALRLVLETPPGLHSRIHVLGSPKSWQATDSVFQFTALYRRGRPPSIEPETGGLESESPGPRPAEERFRRPPVVGQDVIVSENIPRSPLSMGSTSILESTSNGQGVPVNLSSRNSPEPVQTDQQGHYVGPSSGASFLLRIQRKLQQQPSAFSSDSSIFTFGDLPLQEPPTRFLILPPRTTADALLRRYFDFGAATHRFLHRPTVEEWLHELYETNGVMRDPATSASKTALLFMVFASAESYPRDNSGGKVDPAASARYFFAAEEQLSAEKGAIRLTSVQARLMQCFFLLCHSRINHCWSLFGTTAHLMLALGIHRKSHRNLDHVEVECRKRTFWCAYNLDAYLSASLGRPRTFREGDIDQEMPLCVDDGRLSNGGIPPHPPPNGQSLTIMSGAVAHIKLSRIVGNILHDLYDIHPPSTESLFKLAAKYTKEIESWRIEASYLVDKNAIDPSLLQPIFRRQQNVLSLASWHAQILVHRPFLLSNFSSLANLGSTKHRKTQRDAELADWHVQSCLNAAMNIMAKFDELSSVGQLYNTFWFSLYFAFCAVVMVYVYAIQQRHSPPESYMNAFQVATKCQSQIMSIAMPGSLAHRYGLVLQELRLELLRLNTHLMRLTTSQGGAIADSAGIDMGQTDAHASMPSENNHVEREIDPVDHLGLGDDVLGFVDGSPGSSIVQMAGWSQFDSLVTGGFGSFRSYLGETEIGLEPWIDFLSK</sequence>
<evidence type="ECO:0000313" key="10">
    <source>
        <dbReference type="Proteomes" id="UP000775872"/>
    </source>
</evidence>
<keyword evidence="2" id="KW-0805">Transcription regulation</keyword>
<feature type="transmembrane region" description="Helical" evidence="7">
    <location>
        <begin position="577"/>
        <end position="596"/>
    </location>
</feature>
<name>A0A9N9ZM26_9HYPO</name>
<dbReference type="InterPro" id="IPR007219">
    <property type="entry name" value="XnlR_reg_dom"/>
</dbReference>
<evidence type="ECO:0000256" key="5">
    <source>
        <dbReference type="ARBA" id="ARBA00023242"/>
    </source>
</evidence>
<dbReference type="AlphaFoldDB" id="A0A9N9ZM26"/>
<accession>A0A9N9ZM26</accession>
<dbReference type="PANTHER" id="PTHR47540:SF3">
    <property type="entry name" value="ZN(II)2CYS6 TRANSCRIPTION FACTOR (EUROFUNG)"/>
    <property type="match status" value="1"/>
</dbReference>
<feature type="compositionally biased region" description="Polar residues" evidence="6">
    <location>
        <begin position="131"/>
        <end position="165"/>
    </location>
</feature>
<dbReference type="GO" id="GO:0006351">
    <property type="term" value="P:DNA-templated transcription"/>
    <property type="evidence" value="ECO:0007669"/>
    <property type="project" value="InterPro"/>
</dbReference>
<dbReference type="GO" id="GO:0008270">
    <property type="term" value="F:zinc ion binding"/>
    <property type="evidence" value="ECO:0007669"/>
    <property type="project" value="InterPro"/>
</dbReference>
<feature type="region of interest" description="Disordered" evidence="6">
    <location>
        <begin position="83"/>
        <end position="169"/>
    </location>
</feature>
<keyword evidence="7" id="KW-0472">Membrane</keyword>
<reference evidence="10" key="1">
    <citation type="submission" date="2019-06" db="EMBL/GenBank/DDBJ databases">
        <authorList>
            <person name="Broberg M."/>
        </authorList>
    </citation>
    <scope>NUCLEOTIDE SEQUENCE [LARGE SCALE GENOMIC DNA]</scope>
</reference>
<keyword evidence="4" id="KW-0804">Transcription</keyword>
<comment type="subcellular location">
    <subcellularLocation>
        <location evidence="1">Nucleus</location>
    </subcellularLocation>
</comment>
<comment type="caution">
    <text evidence="9">The sequence shown here is derived from an EMBL/GenBank/DDBJ whole genome shotgun (WGS) entry which is preliminary data.</text>
</comment>
<evidence type="ECO:0000256" key="3">
    <source>
        <dbReference type="ARBA" id="ARBA00023125"/>
    </source>
</evidence>